<comment type="domain">
    <text evidence="6">Contains large globular domains required for ATP hydrolysis at each terminus and a third globular domain forming a flexible hinge near the middle of the molecule. These domains are separated by coiled-coil structures.</text>
</comment>
<protein>
    <recommendedName>
        <fullName evidence="6">Chromosome partition protein Smc</fullName>
    </recommendedName>
</protein>
<dbReference type="GO" id="GO:0005737">
    <property type="term" value="C:cytoplasm"/>
    <property type="evidence" value="ECO:0007669"/>
    <property type="project" value="UniProtKB-SubCell"/>
</dbReference>
<evidence type="ECO:0000256" key="7">
    <source>
        <dbReference type="SAM" id="MobiDB-lite"/>
    </source>
</evidence>
<comment type="caution">
    <text evidence="9">The sequence shown here is derived from an EMBL/GenBank/DDBJ whole genome shotgun (WGS) entry which is preliminary data.</text>
</comment>
<keyword evidence="1 6" id="KW-0963">Cytoplasm</keyword>
<accession>A0A9X4YE46</accession>
<keyword evidence="4 6" id="KW-0175">Coiled coil</keyword>
<feature type="region of interest" description="Disordered" evidence="7">
    <location>
        <begin position="424"/>
        <end position="468"/>
    </location>
</feature>
<sequence>MRLKSIKLAGFKSFVEPTTVPFPSNMTAVVGPNGCGKSNIIDAVRWVMGESSAKYLRGEAMSDVIFNGSTSRKPVGQASIELVFDNSDGTAPGEYGRFNEISVKRRVTREGQSDYFMNGAKCRRRDITDLFLGTGLGPRSYAIIEQGMISRLIEAKPEELRHYIEEAAGISRYKERRRETENRMRRTQENIDRLTDLRDELDRQLQHLEKQAEAAEKYRALKQEERQKQAELAVLRWRDLDSSLQEHRRAISEAETAQEKVVTERTSLESELESLRQEHSDRSERFNQAQGRYYEAGAEIARVEQNLENQKRNARQAADDLEQALASRKEVARELEQDQERLDSVATELLNVEPELETAEAKAEEYGERLAEAESRMQDWQQRWEDFSQRSADDRQQAEVGQSRIKASEDALLKLRERRQRLEEERAALDHDDRSGEEATLENEREEQQARVEEARERVETHTEQLERDREAIEQLEPELNEKRGRLQTLNGRLASEQALLEGQLGDSDERRREWISQQGWDQARRLAQTLEVSEGWEKAVEAVLGPLAQALVLNPDDYDDAVLTQAPSGLTIVHTSSTGADAGPGTLLAEVGLGGSVAGWLDRVWCANDLNDALARRGALADGESLVTPGGIWMGPEWLRLPDDGDDDTGIIERQKRVEALEEESASLQEAVTEGEEQLQQLRASRDETEAALEEARAALSDARESLSATESRLEAFRARMEQVRERARRISEDLADLDAQEADENERLEEARASWQEAMDRMNENADWKESLLSERDDLRAKLDDERQQARHARDHHHQLQLQVQDLKNRKEALEQTLERMKSQQGRLDERIEVQRETRENAEAPIQDLEMELEGLLERRVQEEEKLNEAREALDAIDEQVRDREQRRGQVEQDVQQAREKLEKLRMDTQAIELQARQYLEQLEELEVSRETVQEGLPEDATAEAWQQELTRIGNRIQRLGAINLAAIDEYRVASERKTYLDEQDQDLQEALESLESAIRRIDRETRARFRETFDAINQGLQNLFPRVFGGGSAHLEMTGDDLLETGVAIMARPPGKKNTTIHLLSGGEKALTAIALVFSIFQLNPAPFCMLDEVDAPLDDANVGRYAKMVKEMSEHVQFIYITHNKISMELSNQLMGVTMHEPGVSRLVSVDVEEAAVLADS</sequence>
<dbReference type="HAMAP" id="MF_01894">
    <property type="entry name" value="Smc_prok"/>
    <property type="match status" value="1"/>
</dbReference>
<dbReference type="GO" id="GO:0006260">
    <property type="term" value="P:DNA replication"/>
    <property type="evidence" value="ECO:0007669"/>
    <property type="project" value="UniProtKB-UniRule"/>
</dbReference>
<dbReference type="GO" id="GO:0007062">
    <property type="term" value="P:sister chromatid cohesion"/>
    <property type="evidence" value="ECO:0007669"/>
    <property type="project" value="InterPro"/>
</dbReference>
<keyword evidence="2 6" id="KW-0547">Nucleotide-binding</keyword>
<dbReference type="InterPro" id="IPR003395">
    <property type="entry name" value="RecF/RecN/SMC_N"/>
</dbReference>
<reference evidence="9 10" key="1">
    <citation type="submission" date="2019-11" db="EMBL/GenBank/DDBJ databases">
        <title>Genome sequences of 17 halophilic strains isolated from different environments.</title>
        <authorList>
            <person name="Furrow R.E."/>
        </authorList>
    </citation>
    <scope>NUCLEOTIDE SEQUENCE [LARGE SCALE GENOMIC DNA]</scope>
    <source>
        <strain evidence="9 10">22507_15_FS</strain>
    </source>
</reference>
<dbReference type="CDD" id="cd03278">
    <property type="entry name" value="ABC_SMC_barmotin"/>
    <property type="match status" value="2"/>
</dbReference>
<comment type="function">
    <text evidence="6">Required for chromosome condensation and partitioning.</text>
</comment>
<keyword evidence="10" id="KW-1185">Reference proteome</keyword>
<evidence type="ECO:0000256" key="4">
    <source>
        <dbReference type="ARBA" id="ARBA00023054"/>
    </source>
</evidence>
<dbReference type="AlphaFoldDB" id="A0A9X4YE46"/>
<evidence type="ECO:0000256" key="5">
    <source>
        <dbReference type="ARBA" id="ARBA00023125"/>
    </source>
</evidence>
<feature type="domain" description="RecF/RecN/SMC N-terminal" evidence="8">
    <location>
        <begin position="3"/>
        <end position="1149"/>
    </location>
</feature>
<dbReference type="GO" id="GO:0030261">
    <property type="term" value="P:chromosome condensation"/>
    <property type="evidence" value="ECO:0007669"/>
    <property type="project" value="InterPro"/>
</dbReference>
<organism evidence="9 10">
    <name type="scientific">Vreelandella halophila</name>
    <dbReference type="NCBI Taxonomy" id="86177"/>
    <lineage>
        <taxon>Bacteria</taxon>
        <taxon>Pseudomonadati</taxon>
        <taxon>Pseudomonadota</taxon>
        <taxon>Gammaproteobacteria</taxon>
        <taxon>Oceanospirillales</taxon>
        <taxon>Halomonadaceae</taxon>
        <taxon>Vreelandella</taxon>
    </lineage>
</organism>
<feature type="coiled-coil region" evidence="6">
    <location>
        <begin position="652"/>
        <end position="938"/>
    </location>
</feature>
<keyword evidence="5 6" id="KW-0238">DNA-binding</keyword>
<dbReference type="RefSeq" id="WP_151440506.1">
    <property type="nucleotide sequence ID" value="NZ_WMEX01000006.1"/>
</dbReference>
<proteinExistence type="inferred from homology"/>
<dbReference type="GO" id="GO:0003677">
    <property type="term" value="F:DNA binding"/>
    <property type="evidence" value="ECO:0007669"/>
    <property type="project" value="UniProtKB-UniRule"/>
</dbReference>
<dbReference type="PANTHER" id="PTHR43977">
    <property type="entry name" value="STRUCTURAL MAINTENANCE OF CHROMOSOMES PROTEIN 3"/>
    <property type="match status" value="1"/>
</dbReference>
<feature type="region of interest" description="Disordered" evidence="7">
    <location>
        <begin position="252"/>
        <end position="287"/>
    </location>
</feature>
<comment type="subcellular location">
    <subcellularLocation>
        <location evidence="6">Cytoplasm</location>
    </subcellularLocation>
</comment>
<evidence type="ECO:0000313" key="9">
    <source>
        <dbReference type="EMBL" id="MYL27458.1"/>
    </source>
</evidence>
<evidence type="ECO:0000256" key="6">
    <source>
        <dbReference type="HAMAP-Rule" id="MF_01894"/>
    </source>
</evidence>
<dbReference type="NCBIfam" id="TIGR02168">
    <property type="entry name" value="SMC_prok_B"/>
    <property type="match status" value="1"/>
</dbReference>
<name>A0A9X4YE46_9GAMM</name>
<gene>
    <name evidence="6 9" type="primary">smc</name>
    <name evidence="9" type="ORF">GLW01_11710</name>
</gene>
<keyword evidence="3 6" id="KW-0067">ATP-binding</keyword>
<dbReference type="InterPro" id="IPR024704">
    <property type="entry name" value="SMC"/>
</dbReference>
<evidence type="ECO:0000256" key="2">
    <source>
        <dbReference type="ARBA" id="ARBA00022741"/>
    </source>
</evidence>
<dbReference type="InterPro" id="IPR011890">
    <property type="entry name" value="SMC_prok"/>
</dbReference>
<feature type="coiled-coil region" evidence="6">
    <location>
        <begin position="983"/>
        <end position="1010"/>
    </location>
</feature>
<evidence type="ECO:0000259" key="8">
    <source>
        <dbReference type="Pfam" id="PF02463"/>
    </source>
</evidence>
<dbReference type="Gene3D" id="3.40.50.300">
    <property type="entry name" value="P-loop containing nucleotide triphosphate hydrolases"/>
    <property type="match status" value="2"/>
</dbReference>
<evidence type="ECO:0000313" key="10">
    <source>
        <dbReference type="Proteomes" id="UP000460751"/>
    </source>
</evidence>
<dbReference type="GO" id="GO:0005524">
    <property type="term" value="F:ATP binding"/>
    <property type="evidence" value="ECO:0007669"/>
    <property type="project" value="UniProtKB-UniRule"/>
</dbReference>
<dbReference type="Proteomes" id="UP000460751">
    <property type="component" value="Unassembled WGS sequence"/>
</dbReference>
<comment type="similarity">
    <text evidence="6">Belongs to the SMC family.</text>
</comment>
<dbReference type="GO" id="GO:0016887">
    <property type="term" value="F:ATP hydrolysis activity"/>
    <property type="evidence" value="ECO:0007669"/>
    <property type="project" value="InterPro"/>
</dbReference>
<dbReference type="Pfam" id="PF02463">
    <property type="entry name" value="SMC_N"/>
    <property type="match status" value="1"/>
</dbReference>
<evidence type="ECO:0000256" key="1">
    <source>
        <dbReference type="ARBA" id="ARBA00022490"/>
    </source>
</evidence>
<dbReference type="OrthoDB" id="9808768at2"/>
<dbReference type="PIRSF" id="PIRSF005719">
    <property type="entry name" value="SMC"/>
    <property type="match status" value="1"/>
</dbReference>
<dbReference type="EMBL" id="WMEX01000006">
    <property type="protein sequence ID" value="MYL27458.1"/>
    <property type="molecule type" value="Genomic_DNA"/>
</dbReference>
<evidence type="ECO:0000256" key="3">
    <source>
        <dbReference type="ARBA" id="ARBA00022840"/>
    </source>
</evidence>
<feature type="binding site" evidence="6">
    <location>
        <begin position="32"/>
        <end position="39"/>
    </location>
    <ligand>
        <name>ATP</name>
        <dbReference type="ChEBI" id="CHEBI:30616"/>
    </ligand>
</feature>
<comment type="subunit">
    <text evidence="6">Homodimer.</text>
</comment>
<feature type="compositionally biased region" description="Basic and acidic residues" evidence="7">
    <location>
        <begin position="252"/>
        <end position="285"/>
    </location>
</feature>
<dbReference type="SUPFAM" id="SSF52540">
    <property type="entry name" value="P-loop containing nucleoside triphosphate hydrolases"/>
    <property type="match status" value="1"/>
</dbReference>
<dbReference type="InterPro" id="IPR027417">
    <property type="entry name" value="P-loop_NTPase"/>
</dbReference>
<dbReference type="GO" id="GO:0007059">
    <property type="term" value="P:chromosome segregation"/>
    <property type="evidence" value="ECO:0007669"/>
    <property type="project" value="UniProtKB-UniRule"/>
</dbReference>